<dbReference type="RefSeq" id="WP_038566395.1">
    <property type="nucleotide sequence ID" value="NZ_CP008889.1"/>
</dbReference>
<reference evidence="5 6" key="1">
    <citation type="submission" date="2014-07" db="EMBL/GenBank/DDBJ databases">
        <title>Genome Sequencing of Dermacoccus nishinomiyaensis.</title>
        <authorList>
            <person name="Hong K.W."/>
            <person name="Chan K.G."/>
        </authorList>
    </citation>
    <scope>NUCLEOTIDE SEQUENCE [LARGE SCALE GENOMIC DNA]</scope>
    <source>
        <strain evidence="5 6">M25</strain>
    </source>
</reference>
<dbReference type="Pfam" id="PF25862">
    <property type="entry name" value="PglZ_1st"/>
    <property type="match status" value="1"/>
</dbReference>
<feature type="region of interest" description="Disordered" evidence="1">
    <location>
        <begin position="676"/>
        <end position="699"/>
    </location>
</feature>
<evidence type="ECO:0000259" key="3">
    <source>
        <dbReference type="Pfam" id="PF25862"/>
    </source>
</evidence>
<feature type="domain" description="Alkaline phosphatase-like protein PglZ N-terminal" evidence="3">
    <location>
        <begin position="22"/>
        <end position="105"/>
    </location>
</feature>
<dbReference type="InterPro" id="IPR017850">
    <property type="entry name" value="Alkaline_phosphatase_core_sf"/>
</dbReference>
<accession>A0A075JIT2</accession>
<dbReference type="eggNOG" id="COG1524">
    <property type="taxonomic scope" value="Bacteria"/>
</dbReference>
<dbReference type="Proteomes" id="UP000027986">
    <property type="component" value="Chromosome"/>
</dbReference>
<evidence type="ECO:0000313" key="6">
    <source>
        <dbReference type="Proteomes" id="UP000027986"/>
    </source>
</evidence>
<dbReference type="OrthoDB" id="6725302at2"/>
<organism evidence="5 6">
    <name type="scientific">Dermacoccus nishinomiyaensis</name>
    <dbReference type="NCBI Taxonomy" id="1274"/>
    <lineage>
        <taxon>Bacteria</taxon>
        <taxon>Bacillati</taxon>
        <taxon>Actinomycetota</taxon>
        <taxon>Actinomycetes</taxon>
        <taxon>Micrococcales</taxon>
        <taxon>Dermacoccaceae</taxon>
        <taxon>Dermacoccus</taxon>
    </lineage>
</organism>
<protein>
    <submittedName>
        <fullName evidence="5">Uncharacterized protein</fullName>
    </submittedName>
</protein>
<dbReference type="Pfam" id="PF25863">
    <property type="entry name" value="PglZ_C"/>
    <property type="match status" value="1"/>
</dbReference>
<gene>
    <name evidence="5" type="ORF">HX89_01070</name>
</gene>
<dbReference type="Pfam" id="PF25861">
    <property type="entry name" value="PglZ_2nd"/>
    <property type="match status" value="1"/>
</dbReference>
<dbReference type="GeneID" id="41839847"/>
<dbReference type="Pfam" id="PF08665">
    <property type="entry name" value="PglZ"/>
    <property type="match status" value="1"/>
</dbReference>
<dbReference type="HOGENOM" id="CLU_330036_0_0_11"/>
<name>A0A075JIT2_9MICO</name>
<dbReference type="NCBIfam" id="NF033446">
    <property type="entry name" value="BREX_PglZ_2"/>
    <property type="match status" value="1"/>
</dbReference>
<evidence type="ECO:0000313" key="5">
    <source>
        <dbReference type="EMBL" id="AIF39813.1"/>
    </source>
</evidence>
<dbReference type="KEGG" id="dni:HX89_01070"/>
<keyword evidence="6" id="KW-1185">Reference proteome</keyword>
<sequence>MSSAALAGVDASMALAIIDEAKAKGYRRGIIGLRGNPTLTRTEERTHRGEPVRIRPAVSALAAREHIIEARGAEGWTAIVTDRSEEDLGAGICAHLVWARLRSPDAWDAVRAAFGATGLDQALITTPHQRELAAAVLHATPSIEDGGWPVAAAGVLTRDHLMRAVAERHLGFDANIVDTMGLMRWSMQPDVTARIRRLRDTTAHILADETLRWMADLTGAAAPLVNHLLGEGRVGDLVPVALTLNTLDNAPAQAETHAARSRLDASLGLVRSQNPGSRALGLAAVALIEDDLTAGGSDRAHAALERTDVILRDIGASALAADSTLLRAGLDARLAVLARAMERHARDPLPDHLIAVENAWAATESHRDRRALGAVREPVEAGVRLCRWLAEATPDAAVGDAAFVHYSTAHLRDWSWADAAINDASAGVTDPQLSDALGSVIDTALARRVVLDRMFARALADVTARAGASAHAATGVSSAEGSVFFLEHVLPDIVIPLARETRALMLVLDGMSAAAANEIITDVTNDGWVELAIDGGPARAAAVAVLPTLTEVSRCSLLSGRLEAGDQTRERKNFAALLTHKGITGALFHKKDVDTLAFGARVAEPVATAIDGDDHLIAIVLNTIDDALDRSDPGGTHWGAAEVKHLKALLERARAAGRAVIITADHGHVIERRVGKQRSYPDMTSGRSRTAPSGVSSEVAEDEIAVAGRRVVDKTGADAAATLAVDEGLRYGPLKAGYHGGASAAEVIVPVIVLAPVNRPLLPGPQELGSQGPSWWVGASAVSRETPSAVEWTHHAIPGDANTLFTATEQAEERPADVASKAPLTRPVDEEQECAIRPGGKPTLGSAVVSSAIYVVQVERAGRVALNAEQLERFIDEAAARGGRMRREQLASTLGIHVARLGGAVAQLQRLLNVEGYPIVRMDPVSGIIELDTRLLAEQFEVAR</sequence>
<dbReference type="InterPro" id="IPR047992">
    <property type="entry name" value="BREX_PglZ"/>
</dbReference>
<feature type="domain" description="Alkaline phosphatase-like protein PglZ second" evidence="2">
    <location>
        <begin position="178"/>
        <end position="325"/>
    </location>
</feature>
<feature type="domain" description="Alkaline phosphatase-like protein PglZ C-terminal" evidence="4">
    <location>
        <begin position="841"/>
        <end position="941"/>
    </location>
</feature>
<evidence type="ECO:0000259" key="2">
    <source>
        <dbReference type="Pfam" id="PF25861"/>
    </source>
</evidence>
<evidence type="ECO:0000259" key="4">
    <source>
        <dbReference type="Pfam" id="PF25863"/>
    </source>
</evidence>
<dbReference type="InterPro" id="IPR058882">
    <property type="entry name" value="PglZ_C"/>
</dbReference>
<dbReference type="InterPro" id="IPR058880">
    <property type="entry name" value="PglZ_N"/>
</dbReference>
<proteinExistence type="predicted"/>
<evidence type="ECO:0000256" key="1">
    <source>
        <dbReference type="SAM" id="MobiDB-lite"/>
    </source>
</evidence>
<feature type="compositionally biased region" description="Polar residues" evidence="1">
    <location>
        <begin position="685"/>
        <end position="696"/>
    </location>
</feature>
<dbReference type="AlphaFoldDB" id="A0A075JIT2"/>
<dbReference type="SUPFAM" id="SSF53649">
    <property type="entry name" value="Alkaline phosphatase-like"/>
    <property type="match status" value="1"/>
</dbReference>
<feature type="region of interest" description="Disordered" evidence="1">
    <location>
        <begin position="812"/>
        <end position="831"/>
    </location>
</feature>
<dbReference type="EMBL" id="CP008889">
    <property type="protein sequence ID" value="AIF39813.1"/>
    <property type="molecule type" value="Genomic_DNA"/>
</dbReference>
<dbReference type="InterPro" id="IPR058881">
    <property type="entry name" value="PglZ_2nd"/>
</dbReference>